<evidence type="ECO:0000313" key="1">
    <source>
        <dbReference type="EMBL" id="SCG44769.1"/>
    </source>
</evidence>
<name>A0A1C5HFD9_9ACTN</name>
<protein>
    <submittedName>
        <fullName evidence="1">Uncharacterized protein</fullName>
    </submittedName>
</protein>
<keyword evidence="2" id="KW-1185">Reference proteome</keyword>
<dbReference type="EMBL" id="LT607752">
    <property type="protein sequence ID" value="SCG44769.1"/>
    <property type="molecule type" value="Genomic_DNA"/>
</dbReference>
<organism evidence="1 2">
    <name type="scientific">Micromonospora rifamycinica</name>
    <dbReference type="NCBI Taxonomy" id="291594"/>
    <lineage>
        <taxon>Bacteria</taxon>
        <taxon>Bacillati</taxon>
        <taxon>Actinomycetota</taxon>
        <taxon>Actinomycetes</taxon>
        <taxon>Micromonosporales</taxon>
        <taxon>Micromonosporaceae</taxon>
        <taxon>Micromonospora</taxon>
    </lineage>
</organism>
<reference evidence="2" key="1">
    <citation type="submission" date="2016-06" db="EMBL/GenBank/DDBJ databases">
        <authorList>
            <person name="Varghese N."/>
            <person name="Submissions Spin"/>
        </authorList>
    </citation>
    <scope>NUCLEOTIDE SEQUENCE [LARGE SCALE GENOMIC DNA]</scope>
    <source>
        <strain evidence="2">DSM 44983</strain>
    </source>
</reference>
<accession>A0A1C5HFD9</accession>
<dbReference type="Proteomes" id="UP000198226">
    <property type="component" value="Chromosome I"/>
</dbReference>
<evidence type="ECO:0000313" key="2">
    <source>
        <dbReference type="Proteomes" id="UP000198226"/>
    </source>
</evidence>
<sequence>MPVQPTVPSDPSVSAIDEAALVAALSHGELAVAIHTAGPPASAAALSTDQIRALAVTGIALLGLAEARRIGDESRLVNVAYCTKARDDASADVRAEVAAHHRIWGTWRQEQTAIDLAHRPSSQRTVTG</sequence>
<proteinExistence type="predicted"/>
<gene>
    <name evidence="1" type="ORF">GA0070623_1176</name>
</gene>
<dbReference type="AlphaFoldDB" id="A0A1C5HFD9"/>